<protein>
    <submittedName>
        <fullName evidence="1">Uncharacterized protein</fullName>
    </submittedName>
</protein>
<dbReference type="AlphaFoldDB" id="A0A382JMU0"/>
<accession>A0A382JMU0</accession>
<reference evidence="1" key="1">
    <citation type="submission" date="2018-05" db="EMBL/GenBank/DDBJ databases">
        <authorList>
            <person name="Lanie J.A."/>
            <person name="Ng W.-L."/>
            <person name="Kazmierczak K.M."/>
            <person name="Andrzejewski T.M."/>
            <person name="Davidsen T.M."/>
            <person name="Wayne K.J."/>
            <person name="Tettelin H."/>
            <person name="Glass J.I."/>
            <person name="Rusch D."/>
            <person name="Podicherti R."/>
            <person name="Tsui H.-C.T."/>
            <person name="Winkler M.E."/>
        </authorList>
    </citation>
    <scope>NUCLEOTIDE SEQUENCE</scope>
</reference>
<proteinExistence type="predicted"/>
<gene>
    <name evidence="1" type="ORF">METZ01_LOCUS265251</name>
</gene>
<sequence>MNHDLAVGGGLEDGPFFLHHHPQCAHIDKVAVMGRSELAFFVFDQNGLCVDHLGVSGGRIPVVTQRDMAFQMFEFCAVFERFRH</sequence>
<organism evidence="1">
    <name type="scientific">marine metagenome</name>
    <dbReference type="NCBI Taxonomy" id="408172"/>
    <lineage>
        <taxon>unclassified sequences</taxon>
        <taxon>metagenomes</taxon>
        <taxon>ecological metagenomes</taxon>
    </lineage>
</organism>
<name>A0A382JMU0_9ZZZZ</name>
<evidence type="ECO:0000313" key="1">
    <source>
        <dbReference type="EMBL" id="SVC12397.1"/>
    </source>
</evidence>
<dbReference type="EMBL" id="UINC01074821">
    <property type="protein sequence ID" value="SVC12397.1"/>
    <property type="molecule type" value="Genomic_DNA"/>
</dbReference>